<evidence type="ECO:0000313" key="8">
    <source>
        <dbReference type="Proteomes" id="UP001497382"/>
    </source>
</evidence>
<evidence type="ECO:0000259" key="5">
    <source>
        <dbReference type="PROSITE" id="PS50014"/>
    </source>
</evidence>
<name>A0AAV1ZND7_9ARAC</name>
<dbReference type="InterPro" id="IPR027353">
    <property type="entry name" value="NET_dom"/>
</dbReference>
<feature type="region of interest" description="Disordered" evidence="4">
    <location>
        <begin position="367"/>
        <end position="398"/>
    </location>
</feature>
<dbReference type="PROSITE" id="PS00633">
    <property type="entry name" value="BROMODOMAIN_1"/>
    <property type="match status" value="1"/>
</dbReference>
<feature type="compositionally biased region" description="Low complexity" evidence="4">
    <location>
        <begin position="486"/>
        <end position="497"/>
    </location>
</feature>
<feature type="coiled-coil region" evidence="3">
    <location>
        <begin position="225"/>
        <end position="259"/>
    </location>
</feature>
<dbReference type="PANTHER" id="PTHR22880">
    <property type="entry name" value="FALZ-RELATED BROMODOMAIN-CONTAINING PROTEINS"/>
    <property type="match status" value="1"/>
</dbReference>
<dbReference type="InterPro" id="IPR038336">
    <property type="entry name" value="NET_sf"/>
</dbReference>
<dbReference type="Pfam" id="PF00439">
    <property type="entry name" value="Bromodomain"/>
    <property type="match status" value="1"/>
</dbReference>
<organism evidence="7 8">
    <name type="scientific">Larinioides sclopetarius</name>
    <dbReference type="NCBI Taxonomy" id="280406"/>
    <lineage>
        <taxon>Eukaryota</taxon>
        <taxon>Metazoa</taxon>
        <taxon>Ecdysozoa</taxon>
        <taxon>Arthropoda</taxon>
        <taxon>Chelicerata</taxon>
        <taxon>Arachnida</taxon>
        <taxon>Araneae</taxon>
        <taxon>Araneomorphae</taxon>
        <taxon>Entelegynae</taxon>
        <taxon>Araneoidea</taxon>
        <taxon>Araneidae</taxon>
        <taxon>Larinioides</taxon>
    </lineage>
</organism>
<keyword evidence="8" id="KW-1185">Reference proteome</keyword>
<reference evidence="7 8" key="1">
    <citation type="submission" date="2024-04" db="EMBL/GenBank/DDBJ databases">
        <authorList>
            <person name="Rising A."/>
            <person name="Reimegard J."/>
            <person name="Sonavane S."/>
            <person name="Akerstrom W."/>
            <person name="Nylinder S."/>
            <person name="Hedman E."/>
            <person name="Kallberg Y."/>
        </authorList>
    </citation>
    <scope>NUCLEOTIDE SEQUENCE [LARGE SCALE GENOMIC DNA]</scope>
</reference>
<feature type="domain" description="NET" evidence="6">
    <location>
        <begin position="401"/>
        <end position="483"/>
    </location>
</feature>
<gene>
    <name evidence="7" type="ORF">LARSCL_LOCUS6477</name>
</gene>
<dbReference type="Gene3D" id="1.20.920.10">
    <property type="entry name" value="Bromodomain-like"/>
    <property type="match status" value="1"/>
</dbReference>
<dbReference type="Pfam" id="PF17035">
    <property type="entry name" value="BET"/>
    <property type="match status" value="1"/>
</dbReference>
<dbReference type="AlphaFoldDB" id="A0AAV1ZND7"/>
<comment type="caution">
    <text evidence="7">The sequence shown here is derived from an EMBL/GenBank/DDBJ whole genome shotgun (WGS) entry which is preliminary data.</text>
</comment>
<dbReference type="Gene3D" id="1.20.1270.220">
    <property type="match status" value="1"/>
</dbReference>
<dbReference type="InterPro" id="IPR018359">
    <property type="entry name" value="Bromodomain_CS"/>
</dbReference>
<evidence type="ECO:0000256" key="2">
    <source>
        <dbReference type="PROSITE-ProRule" id="PRU00035"/>
    </source>
</evidence>
<proteinExistence type="predicted"/>
<sequence length="692" mass="78067">MARIEELFVDMSQSSSYEDLAAMHLHKRPVKGIVQPPVKPPEGKSHRNTNLLLFMLDVVLTICKHPDSWPFRKPVDALHLKIPDYHTIIRHPMDFYTIRRRIQNFFYYEVKECIKDIRLIFYNCYLYNRPGTEIVSMAKTIEKIFVQEMAKCTEKEIELPLPIKASKSKEKGRKKKNPPVSTKTESCSSETWTPTSFPVGRTSIVQTRKVHKRSWSCSSDSSASSSDFEKEIEEMKERVKKLTEALEYLIKELNDSRKRKLERRNKRKLKKELSCAPVVKQKIVCNNESPLVAALPDHSVSASVSLNNTLNKFQNQKQPQKSSSKHICGPKRAIRTKKGSLKCAYSSKPVAQTKKCALKRACSPMPTAEAKKRKTNPKKQLMFPDPAPSVSTGAPNGDYRMKMDGADLKPMSFEEKSKLSEELSKVGENATAAVTNIIKNMEPSLYDATSAELELDINALKLPTLKELQKYVKNLKKGTYDEEDTSSTTSTSSSSSSGEPFLFHSDDSSSSSNTSNDGKKNSTANSQLKVMSNASAAAHPDSTTNPVKVDKIPAQSNSEFYFPGLKQNVIKSEPCHQYFEESKSLFPGPSTSTSVSYLKNYTGASHGPPKESSDGIGTIKTLDVDRRYGYTRITKRLEQAEKKAQLDPQNQRFNNTVENAKRTMKMRENTKKQFQNQADQYGKCEVEIKKEI</sequence>
<feature type="domain" description="Bromo" evidence="5">
    <location>
        <begin position="63"/>
        <end position="135"/>
    </location>
</feature>
<dbReference type="InterPro" id="IPR001487">
    <property type="entry name" value="Bromodomain"/>
</dbReference>
<feature type="compositionally biased region" description="Polar residues" evidence="4">
    <location>
        <begin position="179"/>
        <end position="194"/>
    </location>
</feature>
<dbReference type="GO" id="GO:0005634">
    <property type="term" value="C:nucleus"/>
    <property type="evidence" value="ECO:0007669"/>
    <property type="project" value="TreeGrafter"/>
</dbReference>
<evidence type="ECO:0000256" key="3">
    <source>
        <dbReference type="SAM" id="Coils"/>
    </source>
</evidence>
<dbReference type="InterPro" id="IPR050935">
    <property type="entry name" value="Bromo_chromatin_reader"/>
</dbReference>
<dbReference type="SUPFAM" id="SSF47370">
    <property type="entry name" value="Bromodomain"/>
    <property type="match status" value="1"/>
</dbReference>
<dbReference type="PROSITE" id="PS51525">
    <property type="entry name" value="NET"/>
    <property type="match status" value="1"/>
</dbReference>
<dbReference type="PRINTS" id="PR00503">
    <property type="entry name" value="BROMODOMAIN"/>
</dbReference>
<evidence type="ECO:0000259" key="6">
    <source>
        <dbReference type="PROSITE" id="PS51525"/>
    </source>
</evidence>
<accession>A0AAV1ZND7</accession>
<dbReference type="PROSITE" id="PS50014">
    <property type="entry name" value="BROMODOMAIN_2"/>
    <property type="match status" value="1"/>
</dbReference>
<dbReference type="GO" id="GO:0006355">
    <property type="term" value="P:regulation of DNA-templated transcription"/>
    <property type="evidence" value="ECO:0007669"/>
    <property type="project" value="TreeGrafter"/>
</dbReference>
<evidence type="ECO:0008006" key="9">
    <source>
        <dbReference type="Google" id="ProtNLM"/>
    </source>
</evidence>
<dbReference type="SMART" id="SM00297">
    <property type="entry name" value="BROMO"/>
    <property type="match status" value="1"/>
</dbReference>
<feature type="region of interest" description="Disordered" evidence="4">
    <location>
        <begin position="478"/>
        <end position="523"/>
    </location>
</feature>
<keyword evidence="1 2" id="KW-0103">Bromodomain</keyword>
<protein>
    <recommendedName>
        <fullName evidence="9">Bromodomain testis-specific protein</fullName>
    </recommendedName>
</protein>
<dbReference type="GO" id="GO:0000785">
    <property type="term" value="C:chromatin"/>
    <property type="evidence" value="ECO:0007669"/>
    <property type="project" value="TreeGrafter"/>
</dbReference>
<dbReference type="GO" id="GO:0006338">
    <property type="term" value="P:chromatin remodeling"/>
    <property type="evidence" value="ECO:0007669"/>
    <property type="project" value="TreeGrafter"/>
</dbReference>
<dbReference type="Proteomes" id="UP001497382">
    <property type="component" value="Unassembled WGS sequence"/>
</dbReference>
<dbReference type="InterPro" id="IPR036427">
    <property type="entry name" value="Bromodomain-like_sf"/>
</dbReference>
<feature type="region of interest" description="Disordered" evidence="4">
    <location>
        <begin position="167"/>
        <end position="194"/>
    </location>
</feature>
<evidence type="ECO:0000313" key="7">
    <source>
        <dbReference type="EMBL" id="CAL1272585.1"/>
    </source>
</evidence>
<evidence type="ECO:0000256" key="1">
    <source>
        <dbReference type="ARBA" id="ARBA00023117"/>
    </source>
</evidence>
<dbReference type="PANTHER" id="PTHR22880:SF225">
    <property type="entry name" value="BROMODOMAIN-CONTAINING PROTEIN BET-1-RELATED"/>
    <property type="match status" value="1"/>
</dbReference>
<dbReference type="EMBL" id="CAXIEN010000062">
    <property type="protein sequence ID" value="CAL1272585.1"/>
    <property type="molecule type" value="Genomic_DNA"/>
</dbReference>
<evidence type="ECO:0000256" key="4">
    <source>
        <dbReference type="SAM" id="MobiDB-lite"/>
    </source>
</evidence>
<keyword evidence="3" id="KW-0175">Coiled coil</keyword>